<feature type="signal peptide" evidence="7">
    <location>
        <begin position="1"/>
        <end position="19"/>
    </location>
</feature>
<evidence type="ECO:0000256" key="4">
    <source>
        <dbReference type="ARBA" id="ARBA00022729"/>
    </source>
</evidence>
<evidence type="ECO:0000256" key="7">
    <source>
        <dbReference type="SAM" id="SignalP"/>
    </source>
</evidence>
<dbReference type="GeneID" id="11469114"/>
<dbReference type="OrthoDB" id="337038at2759"/>
<comment type="subcellular location">
    <subcellularLocation>
        <location evidence="1">Secreted</location>
    </subcellularLocation>
</comment>
<evidence type="ECO:0000256" key="6">
    <source>
        <dbReference type="SAM" id="MobiDB-lite"/>
    </source>
</evidence>
<dbReference type="SUPFAM" id="SSF55797">
    <property type="entry name" value="PR-1-like"/>
    <property type="match status" value="1"/>
</dbReference>
<dbReference type="InterPro" id="IPR018244">
    <property type="entry name" value="Allrgn_V5/Tpx1_CS"/>
</dbReference>
<dbReference type="EMBL" id="CP002502">
    <property type="protein sequence ID" value="AET40701.1"/>
    <property type="molecule type" value="Genomic_DNA"/>
</dbReference>
<dbReference type="GO" id="GO:0015918">
    <property type="term" value="P:sterol transport"/>
    <property type="evidence" value="ECO:0007669"/>
    <property type="project" value="UniProtKB-ARBA"/>
</dbReference>
<reference evidence="10" key="1">
    <citation type="journal article" date="2012" name="G3 (Bethesda)">
        <title>Pichia sorbitophila, an interspecies yeast hybrid reveals early steps of genome resolution following polyploidization.</title>
        <authorList>
            <person name="Leh Louis V."/>
            <person name="Despons L."/>
            <person name="Friedrich A."/>
            <person name="Martin T."/>
            <person name="Durrens P."/>
            <person name="Casaregola S."/>
            <person name="Neuveglise C."/>
            <person name="Fairhead C."/>
            <person name="Marck C."/>
            <person name="Cruz J.A."/>
            <person name="Straub M.L."/>
            <person name="Kugler V."/>
            <person name="Sacerdot C."/>
            <person name="Uzunov Z."/>
            <person name="Thierry A."/>
            <person name="Weiss S."/>
            <person name="Bleykasten C."/>
            <person name="De Montigny J."/>
            <person name="Jacques N."/>
            <person name="Jung P."/>
            <person name="Lemaire M."/>
            <person name="Mallet S."/>
            <person name="Morel G."/>
            <person name="Richard G.F."/>
            <person name="Sarkar A."/>
            <person name="Savel G."/>
            <person name="Schacherer J."/>
            <person name="Seret M.L."/>
            <person name="Talla E."/>
            <person name="Samson G."/>
            <person name="Jubin C."/>
            <person name="Poulain J."/>
            <person name="Vacherie B."/>
            <person name="Barbe V."/>
            <person name="Pelletier E."/>
            <person name="Sherman D.J."/>
            <person name="Westhof E."/>
            <person name="Weissenbach J."/>
            <person name="Baret P.V."/>
            <person name="Wincker P."/>
            <person name="Gaillardin C."/>
            <person name="Dujon B."/>
            <person name="Souciet J.L."/>
        </authorList>
    </citation>
    <scope>NUCLEOTIDE SEQUENCE [LARGE SCALE GENOMIC DNA]</scope>
    <source>
        <strain evidence="10">CBS 270.75 / DBVPG 7215 / KCTC 17166 / NRRL Y-17582</strain>
    </source>
</reference>
<dbReference type="PRINTS" id="PR00837">
    <property type="entry name" value="V5TPXLIKE"/>
</dbReference>
<organism evidence="9 10">
    <name type="scientific">Eremothecium cymbalariae (strain CBS 270.75 / DBVPG 7215 / KCTC 17166 / NRRL Y-17582)</name>
    <name type="common">Yeast</name>
    <dbReference type="NCBI Taxonomy" id="931890"/>
    <lineage>
        <taxon>Eukaryota</taxon>
        <taxon>Fungi</taxon>
        <taxon>Dikarya</taxon>
        <taxon>Ascomycota</taxon>
        <taxon>Saccharomycotina</taxon>
        <taxon>Saccharomycetes</taxon>
        <taxon>Saccharomycetales</taxon>
        <taxon>Saccharomycetaceae</taxon>
        <taxon>Eremothecium</taxon>
    </lineage>
</organism>
<evidence type="ECO:0000259" key="8">
    <source>
        <dbReference type="SMART" id="SM00198"/>
    </source>
</evidence>
<feature type="domain" description="SCP" evidence="8">
    <location>
        <begin position="211"/>
        <end position="340"/>
    </location>
</feature>
<dbReference type="InterPro" id="IPR001283">
    <property type="entry name" value="CRISP-related"/>
</dbReference>
<dbReference type="PROSITE" id="PS01009">
    <property type="entry name" value="CRISP_1"/>
    <property type="match status" value="1"/>
</dbReference>
<feature type="compositionally biased region" description="Low complexity" evidence="6">
    <location>
        <begin position="64"/>
        <end position="73"/>
    </location>
</feature>
<dbReference type="eggNOG" id="KOG3017">
    <property type="taxonomic scope" value="Eukaryota"/>
</dbReference>
<proteinExistence type="inferred from homology"/>
<name>G8JUC1_ERECY</name>
<keyword evidence="5" id="KW-0445">Lipid transport</keyword>
<feature type="compositionally biased region" description="Polar residues" evidence="6">
    <location>
        <begin position="89"/>
        <end position="105"/>
    </location>
</feature>
<feature type="region of interest" description="Disordered" evidence="6">
    <location>
        <begin position="59"/>
        <end position="223"/>
    </location>
</feature>
<feature type="chain" id="PRO_5003510632" description="SCP domain-containing protein" evidence="7">
    <location>
        <begin position="20"/>
        <end position="355"/>
    </location>
</feature>
<gene>
    <name evidence="9" type="ordered locus">Ecym_6325</name>
</gene>
<keyword evidence="5" id="KW-0813">Transport</keyword>
<feature type="compositionally biased region" description="Pro residues" evidence="6">
    <location>
        <begin position="145"/>
        <end position="190"/>
    </location>
</feature>
<dbReference type="Proteomes" id="UP000006790">
    <property type="component" value="Chromosome 6"/>
</dbReference>
<dbReference type="Pfam" id="PF00188">
    <property type="entry name" value="CAP"/>
    <property type="match status" value="1"/>
</dbReference>
<accession>G8JUC1</accession>
<dbReference type="FunFam" id="3.40.33.10:FF:000012">
    <property type="entry name" value="Secreted protein PRY1"/>
    <property type="match status" value="1"/>
</dbReference>
<dbReference type="PROSITE" id="PS01010">
    <property type="entry name" value="CRISP_2"/>
    <property type="match status" value="1"/>
</dbReference>
<evidence type="ECO:0000256" key="2">
    <source>
        <dbReference type="ARBA" id="ARBA00009923"/>
    </source>
</evidence>
<sequence>MKLSQLVVSGASLLALASAAQPGLERRGNKNNIMVVFGEVYVRGSNTYTKYTSFFTDSVPSLTDPPKLSLDPEPSSEPETPEEQVQSSNDVKSMFTTTEYKQRTTYYPVESLPKSASSSAAPSSAPMSETSASVEQPSENAKPTLPSPSPSPSPSSPSPSPSSPSPSPSSPSPSPSSPSPSPSSPSPSPSSPSSSSSSPPRSSSSSQPSSDFQSTLLTAHNDKRRLHKDTSTLTWSDKLAQYAQNYADQYDCSGNLVHSNGGYGENLAVGYPNFKDAVDAWYDEIREYSFSNPTFSRSTGHFTQLVWKSTSQVGCGFKTCGPTVGTYLICSYDPPGNYIGRFAANVLPADPSRRK</sequence>
<dbReference type="KEGG" id="erc:Ecym_6325"/>
<dbReference type="InterPro" id="IPR014044">
    <property type="entry name" value="CAP_dom"/>
</dbReference>
<evidence type="ECO:0000313" key="10">
    <source>
        <dbReference type="Proteomes" id="UP000006790"/>
    </source>
</evidence>
<dbReference type="PANTHER" id="PTHR10334">
    <property type="entry name" value="CYSTEINE-RICH SECRETORY PROTEIN-RELATED"/>
    <property type="match status" value="1"/>
</dbReference>
<evidence type="ECO:0000256" key="3">
    <source>
        <dbReference type="ARBA" id="ARBA00022525"/>
    </source>
</evidence>
<dbReference type="RefSeq" id="XP_003647518.1">
    <property type="nucleotide sequence ID" value="XM_003647470.1"/>
</dbReference>
<dbReference type="GO" id="GO:0005576">
    <property type="term" value="C:extracellular region"/>
    <property type="evidence" value="ECO:0007669"/>
    <property type="project" value="UniProtKB-SubCell"/>
</dbReference>
<dbReference type="GO" id="GO:0015908">
    <property type="term" value="P:fatty acid transport"/>
    <property type="evidence" value="ECO:0007669"/>
    <property type="project" value="UniProtKB-ARBA"/>
</dbReference>
<keyword evidence="3" id="KW-0964">Secreted</keyword>
<dbReference type="InterPro" id="IPR035940">
    <property type="entry name" value="CAP_sf"/>
</dbReference>
<keyword evidence="4 7" id="KW-0732">Signal</keyword>
<dbReference type="Gene3D" id="3.40.33.10">
    <property type="entry name" value="CAP"/>
    <property type="match status" value="1"/>
</dbReference>
<protein>
    <recommendedName>
        <fullName evidence="8">SCP domain-containing protein</fullName>
    </recommendedName>
</protein>
<feature type="compositionally biased region" description="Low complexity" evidence="6">
    <location>
        <begin position="111"/>
        <end position="133"/>
    </location>
</feature>
<dbReference type="InParanoid" id="G8JUC1"/>
<comment type="similarity">
    <text evidence="2">Belongs to the CRISP family.</text>
</comment>
<keyword evidence="10" id="KW-1185">Reference proteome</keyword>
<feature type="compositionally biased region" description="Low complexity" evidence="6">
    <location>
        <begin position="191"/>
        <end position="210"/>
    </location>
</feature>
<dbReference type="OMA" id="RNGHGEN"/>
<dbReference type="AlphaFoldDB" id="G8JUC1"/>
<evidence type="ECO:0000313" key="9">
    <source>
        <dbReference type="EMBL" id="AET40701.1"/>
    </source>
</evidence>
<evidence type="ECO:0000256" key="5">
    <source>
        <dbReference type="ARBA" id="ARBA00023055"/>
    </source>
</evidence>
<dbReference type="HOGENOM" id="CLU_035730_3_0_1"/>
<dbReference type="CDD" id="cd05384">
    <property type="entry name" value="CAP_PRY1-like"/>
    <property type="match status" value="1"/>
</dbReference>
<dbReference type="SMART" id="SM00198">
    <property type="entry name" value="SCP"/>
    <property type="match status" value="1"/>
</dbReference>
<evidence type="ECO:0000256" key="1">
    <source>
        <dbReference type="ARBA" id="ARBA00004613"/>
    </source>
</evidence>